<dbReference type="PANTHER" id="PTHR47851:SF5">
    <property type="entry name" value="MYB_SANT-LIKE DOMAIN-CONTAINING PROTEIN"/>
    <property type="match status" value="1"/>
</dbReference>
<name>A0AAV9CSX1_ACOCL</name>
<evidence type="ECO:0000313" key="4">
    <source>
        <dbReference type="Proteomes" id="UP001180020"/>
    </source>
</evidence>
<feature type="domain" description="Myb/SANT-like" evidence="2">
    <location>
        <begin position="35"/>
        <end position="127"/>
    </location>
</feature>
<dbReference type="PANTHER" id="PTHR47851">
    <property type="entry name" value="OS06G0588700 PROTEIN-RELATED"/>
    <property type="match status" value="1"/>
</dbReference>
<sequence length="358" mass="40840">MENNTPPSVRYNIKKVANRGRGKRPIDPNKVKAVWDNAKHEVFIRICLDEMRLGNKPGQTLNKAGYENLERKFESETKIHYQKDQFKNHWDTTRKEWQTWKALQSQTGLGFNEVTGTYNMPREWWIEFSKGHPGAEKFQTQPLYFEAECDILFGAVAAKGDDSWVPTSGSSARGKRSFGWSDSTTVEDQEDYQFTEHQPYSTPTPSSVPPTSNVPDEATSPRRQSPLPPLPVAPKRQRTAVGQRLGGSIDRMCDILEMRTNLAYGNDTVPKFADAMTLVDRIPEIHVDSPVYFYALDMLRDPGNREVFCAFPTDARRAAWMTWSVIAGKPLVPERVFAIQLSQQWLPEMLSRAIILNK</sequence>
<proteinExistence type="predicted"/>
<feature type="region of interest" description="Disordered" evidence="1">
    <location>
        <begin position="163"/>
        <end position="241"/>
    </location>
</feature>
<dbReference type="AlphaFoldDB" id="A0AAV9CSX1"/>
<accession>A0AAV9CSX1</accession>
<evidence type="ECO:0000256" key="1">
    <source>
        <dbReference type="SAM" id="MobiDB-lite"/>
    </source>
</evidence>
<reference evidence="3" key="1">
    <citation type="journal article" date="2023" name="Nat. Commun.">
        <title>Diploid and tetraploid genomes of Acorus and the evolution of monocots.</title>
        <authorList>
            <person name="Ma L."/>
            <person name="Liu K.W."/>
            <person name="Li Z."/>
            <person name="Hsiao Y.Y."/>
            <person name="Qi Y."/>
            <person name="Fu T."/>
            <person name="Tang G.D."/>
            <person name="Zhang D."/>
            <person name="Sun W.H."/>
            <person name="Liu D.K."/>
            <person name="Li Y."/>
            <person name="Chen G.Z."/>
            <person name="Liu X.D."/>
            <person name="Liao X.Y."/>
            <person name="Jiang Y.T."/>
            <person name="Yu X."/>
            <person name="Hao Y."/>
            <person name="Huang J."/>
            <person name="Zhao X.W."/>
            <person name="Ke S."/>
            <person name="Chen Y.Y."/>
            <person name="Wu W.L."/>
            <person name="Hsu J.L."/>
            <person name="Lin Y.F."/>
            <person name="Huang M.D."/>
            <person name="Li C.Y."/>
            <person name="Huang L."/>
            <person name="Wang Z.W."/>
            <person name="Zhao X."/>
            <person name="Zhong W.Y."/>
            <person name="Peng D.H."/>
            <person name="Ahmad S."/>
            <person name="Lan S."/>
            <person name="Zhang J.S."/>
            <person name="Tsai W.C."/>
            <person name="Van de Peer Y."/>
            <person name="Liu Z.J."/>
        </authorList>
    </citation>
    <scope>NUCLEOTIDE SEQUENCE</scope>
    <source>
        <strain evidence="3">CP</strain>
    </source>
</reference>
<reference evidence="3" key="2">
    <citation type="submission" date="2023-06" db="EMBL/GenBank/DDBJ databases">
        <authorList>
            <person name="Ma L."/>
            <person name="Liu K.-W."/>
            <person name="Li Z."/>
            <person name="Hsiao Y.-Y."/>
            <person name="Qi Y."/>
            <person name="Fu T."/>
            <person name="Tang G."/>
            <person name="Zhang D."/>
            <person name="Sun W.-H."/>
            <person name="Liu D.-K."/>
            <person name="Li Y."/>
            <person name="Chen G.-Z."/>
            <person name="Liu X.-D."/>
            <person name="Liao X.-Y."/>
            <person name="Jiang Y.-T."/>
            <person name="Yu X."/>
            <person name="Hao Y."/>
            <person name="Huang J."/>
            <person name="Zhao X.-W."/>
            <person name="Ke S."/>
            <person name="Chen Y.-Y."/>
            <person name="Wu W.-L."/>
            <person name="Hsu J.-L."/>
            <person name="Lin Y.-F."/>
            <person name="Huang M.-D."/>
            <person name="Li C.-Y."/>
            <person name="Huang L."/>
            <person name="Wang Z.-W."/>
            <person name="Zhao X."/>
            <person name="Zhong W.-Y."/>
            <person name="Peng D.-H."/>
            <person name="Ahmad S."/>
            <person name="Lan S."/>
            <person name="Zhang J.-S."/>
            <person name="Tsai W.-C."/>
            <person name="Van De Peer Y."/>
            <person name="Liu Z.-J."/>
        </authorList>
    </citation>
    <scope>NUCLEOTIDE SEQUENCE</scope>
    <source>
        <strain evidence="3">CP</strain>
        <tissue evidence="3">Leaves</tissue>
    </source>
</reference>
<feature type="compositionally biased region" description="Low complexity" evidence="1">
    <location>
        <begin position="199"/>
        <end position="225"/>
    </location>
</feature>
<gene>
    <name evidence="3" type="ORF">QJS10_CPB17g00364</name>
</gene>
<keyword evidence="4" id="KW-1185">Reference proteome</keyword>
<dbReference type="Pfam" id="PF12776">
    <property type="entry name" value="Myb_DNA-bind_3"/>
    <property type="match status" value="1"/>
</dbReference>
<dbReference type="InterPro" id="IPR024752">
    <property type="entry name" value="Myb/SANT-like_dom"/>
</dbReference>
<dbReference type="EMBL" id="JAUJYO010000017">
    <property type="protein sequence ID" value="KAK1292273.1"/>
    <property type="molecule type" value="Genomic_DNA"/>
</dbReference>
<evidence type="ECO:0000259" key="2">
    <source>
        <dbReference type="Pfam" id="PF12776"/>
    </source>
</evidence>
<organism evidence="3 4">
    <name type="scientific">Acorus calamus</name>
    <name type="common">Sweet flag</name>
    <dbReference type="NCBI Taxonomy" id="4465"/>
    <lineage>
        <taxon>Eukaryota</taxon>
        <taxon>Viridiplantae</taxon>
        <taxon>Streptophyta</taxon>
        <taxon>Embryophyta</taxon>
        <taxon>Tracheophyta</taxon>
        <taxon>Spermatophyta</taxon>
        <taxon>Magnoliopsida</taxon>
        <taxon>Liliopsida</taxon>
        <taxon>Acoraceae</taxon>
        <taxon>Acorus</taxon>
    </lineage>
</organism>
<comment type="caution">
    <text evidence="3">The sequence shown here is derived from an EMBL/GenBank/DDBJ whole genome shotgun (WGS) entry which is preliminary data.</text>
</comment>
<dbReference type="Proteomes" id="UP001180020">
    <property type="component" value="Unassembled WGS sequence"/>
</dbReference>
<evidence type="ECO:0000313" key="3">
    <source>
        <dbReference type="EMBL" id="KAK1292273.1"/>
    </source>
</evidence>
<protein>
    <recommendedName>
        <fullName evidence="2">Myb/SANT-like domain-containing protein</fullName>
    </recommendedName>
</protein>